<comment type="caution">
    <text evidence="1">The sequence shown here is derived from an EMBL/GenBank/DDBJ whole genome shotgun (WGS) entry which is preliminary data.</text>
</comment>
<organism evidence="1 2">
    <name type="scientific">Trichostrongylus colubriformis</name>
    <name type="common">Black scour worm</name>
    <dbReference type="NCBI Taxonomy" id="6319"/>
    <lineage>
        <taxon>Eukaryota</taxon>
        <taxon>Metazoa</taxon>
        <taxon>Ecdysozoa</taxon>
        <taxon>Nematoda</taxon>
        <taxon>Chromadorea</taxon>
        <taxon>Rhabditida</taxon>
        <taxon>Rhabditina</taxon>
        <taxon>Rhabditomorpha</taxon>
        <taxon>Strongyloidea</taxon>
        <taxon>Trichostrongylidae</taxon>
        <taxon>Trichostrongylus</taxon>
    </lineage>
</organism>
<sequence length="33" mass="3698">MDVDNLSAVLYGVNDIRLEQKKIPTPADNELLI</sequence>
<gene>
    <name evidence="1" type="ORF">GCK32_022694</name>
</gene>
<accession>A0AAN8G650</accession>
<evidence type="ECO:0000313" key="1">
    <source>
        <dbReference type="EMBL" id="KAK5981688.1"/>
    </source>
</evidence>
<protein>
    <submittedName>
        <fullName evidence="1">Uncharacterized protein</fullName>
    </submittedName>
</protein>
<name>A0AAN8G650_TRICO</name>
<proteinExistence type="predicted"/>
<feature type="non-terminal residue" evidence="1">
    <location>
        <position position="33"/>
    </location>
</feature>
<dbReference type="EMBL" id="WIXE01006004">
    <property type="protein sequence ID" value="KAK5981688.1"/>
    <property type="molecule type" value="Genomic_DNA"/>
</dbReference>
<evidence type="ECO:0000313" key="2">
    <source>
        <dbReference type="Proteomes" id="UP001331761"/>
    </source>
</evidence>
<dbReference type="Proteomes" id="UP001331761">
    <property type="component" value="Unassembled WGS sequence"/>
</dbReference>
<keyword evidence="2" id="KW-1185">Reference proteome</keyword>
<reference evidence="1 2" key="1">
    <citation type="submission" date="2019-10" db="EMBL/GenBank/DDBJ databases">
        <title>Assembly and Annotation for the nematode Trichostrongylus colubriformis.</title>
        <authorList>
            <person name="Martin J."/>
        </authorList>
    </citation>
    <scope>NUCLEOTIDE SEQUENCE [LARGE SCALE GENOMIC DNA]</scope>
    <source>
        <strain evidence="1">G859</strain>
        <tissue evidence="1">Whole worm</tissue>
    </source>
</reference>
<dbReference type="AlphaFoldDB" id="A0AAN8G650"/>